<dbReference type="CDD" id="cd00882">
    <property type="entry name" value="Ras_like_GTPase"/>
    <property type="match status" value="1"/>
</dbReference>
<protein>
    <recommendedName>
        <fullName evidence="3">COR domain-containing protein</fullName>
    </recommendedName>
</protein>
<dbReference type="InterPro" id="IPR032675">
    <property type="entry name" value="LRR_dom_sf"/>
</dbReference>
<sequence>MGKKGTLSEAEAGQILSRRRRGSESRALQDFLAESERPQTPGSPMTPSVAASSVSQSRTPLLQQLLRDKKEVAREEATNLAFKIVRLLPVENWRDARLKVLSKIGNSFKNLTKVDLLPSLDHFNSPGLNLELSFTELEAALRLLQGSANLRELILDNLAYLRPWMSVAGSGAGCILLAEVLRSIKQLEFLSLENIQMRAVGLAYIARALAANGPSTLQRLNLSRNQIGDEEGARHVGVILAAARNLKALDLKYISMDEGGAKQLGEAVARHQSLELLCVSLEPRKRTKDDGVPQFPWGLNTFGSNSSMKPGSLDRFLTAAFTGLHPNTSVQKLVGVYDGGTSTLGVLPQMLKDNPSLKEIQLLNPDSLVFRVPSEDWKDLFSSLQVNTSVQSLKLTNVYFLYATKLYFSYTLVQTEDSVKKAQGIGLDVDAFAQLVDLLKSRTGLIKFHLECTGYSWTAAWSSFYRALKRNTTLKSLTLYGDVVPLEACSAVLEWIQASTPLEELDFGDISQWRSRDELRFWWKDFFRSLRDNTSLRRLRLGSDCFRDDEAFRELMAVLQVNSTLQEIEFSGREPEGKAALVREALRRKSRQETYLAELRKGLARTTWTYPKCGRVFLCGFPEAGKTRLGHCMLQLTQEKSMVQKIKDKFMPRTQGIDIHVLRNDKAMQVSIWDLAGQDIFRALQEYLFPKLNRACVFLFVFSLFNRKSKTVKPQLEEAFKQEFLSWLRFITSNSEDTGLNLPRVVVVLTHKDKVKGAEPKWAKEILFKLRKEFEDVVNISPILFYINGRRKEDAQPVVDHLYRSFQELFKEKLFRVPEACCQMSNFLVNWASVNKLQPIVPFHKFASLCEEAHPDLRNLRHYLQEEEREKVLRAVASYLHDVGTVIHFTKSNLMVANPNWLTNVFLGRLISIGQNFEQPPGRRIASSKQGFLMREDFQKLLQEEFLTPLEKEGYTGLDLKTLQDLMENLDLCYEVKRGEELSSSFFVPTIFKTQSEHDLRWLNTNPIHVDVSYLSLRVRCKDRQRTALTTAFFSRFQVTLRRALMQRLALGEQQFMCGYNMISLLVDGHDILMENDARGDHMDVLVRSTKSRQNAWDFVTKKIIEELRDFCASPRGSPGIELVVDILRTDCARHLTSSIHRGPDQAVSRAELKEKLKQSIEKPVDILRVGDLYAHTWPPVPEGGLGVSSEFAVDLLPPQDISEVQEWVRKETKALMERVVKVQEVLEEVTGVSKLRAQAKLERSKTDLGLSPVDRSIQSKPKENGQQPVVDTVVKKPQTTFDELRAEIKELKTIQQNLRETLTAISLGLDTTIGVPESYLMLELPRRPFFIAGDLCHRISGLVTMGKPMKLHFMCEERTAVHMVPNQPGFPLIVTGGNYGWLRLMAVNAVKAIWYHLKAGAQVTSVGGVVPELQTADGPYIPLGMMSMAGLSDTLQLDSKTKTGDSVLDNLLADDKSKSCTAKEAWDRLTEFLRVELNDEISEFFLLTRASVGHTLSSDIHPDYLGSLESEDSQVADVIGASTHIVCQSVQEVCSSLPSLDQGTVFQVSNIRILSTLCLRLNHPLVVGLK</sequence>
<dbReference type="SUPFAM" id="SSF52047">
    <property type="entry name" value="RNI-like"/>
    <property type="match status" value="1"/>
</dbReference>
<dbReference type="SUPFAM" id="SSF52540">
    <property type="entry name" value="P-loop containing nucleoside triphosphate hydrolases"/>
    <property type="match status" value="1"/>
</dbReference>
<dbReference type="Pfam" id="PF08477">
    <property type="entry name" value="Roc"/>
    <property type="match status" value="1"/>
</dbReference>
<proteinExistence type="predicted"/>
<dbReference type="PANTHER" id="PTHR47679">
    <property type="entry name" value="PROTEIN TORNADO 1"/>
    <property type="match status" value="1"/>
</dbReference>
<dbReference type="EMBL" id="JBHFFA010000001">
    <property type="protein sequence ID" value="KAL2652841.1"/>
    <property type="molecule type" value="Genomic_DNA"/>
</dbReference>
<gene>
    <name evidence="4" type="ORF">R1flu_020969</name>
</gene>
<keyword evidence="5" id="KW-1185">Reference proteome</keyword>
<organism evidence="4 5">
    <name type="scientific">Riccia fluitans</name>
    <dbReference type="NCBI Taxonomy" id="41844"/>
    <lineage>
        <taxon>Eukaryota</taxon>
        <taxon>Viridiplantae</taxon>
        <taxon>Streptophyta</taxon>
        <taxon>Embryophyta</taxon>
        <taxon>Marchantiophyta</taxon>
        <taxon>Marchantiopsida</taxon>
        <taxon>Marchantiidae</taxon>
        <taxon>Marchantiales</taxon>
        <taxon>Ricciaceae</taxon>
        <taxon>Riccia</taxon>
    </lineage>
</organism>
<evidence type="ECO:0000313" key="5">
    <source>
        <dbReference type="Proteomes" id="UP001605036"/>
    </source>
</evidence>
<feature type="compositionally biased region" description="Polar residues" evidence="2">
    <location>
        <begin position="38"/>
        <end position="56"/>
    </location>
</feature>
<reference evidence="4 5" key="1">
    <citation type="submission" date="2024-09" db="EMBL/GenBank/DDBJ databases">
        <title>Chromosome-scale assembly of Riccia fluitans.</title>
        <authorList>
            <person name="Paukszto L."/>
            <person name="Sawicki J."/>
            <person name="Karawczyk K."/>
            <person name="Piernik-Szablinska J."/>
            <person name="Szczecinska M."/>
            <person name="Mazdziarz M."/>
        </authorList>
    </citation>
    <scope>NUCLEOTIDE SEQUENCE [LARGE SCALE GENOMIC DNA]</scope>
    <source>
        <strain evidence="4">Rf_01</strain>
        <tissue evidence="4">Aerial parts of the thallus</tissue>
    </source>
</reference>
<comment type="caution">
    <text evidence="4">The sequence shown here is derived from an EMBL/GenBank/DDBJ whole genome shotgun (WGS) entry which is preliminary data.</text>
</comment>
<dbReference type="Pfam" id="PF16095">
    <property type="entry name" value="COR-A"/>
    <property type="match status" value="1"/>
</dbReference>
<feature type="domain" description="COR" evidence="3">
    <location>
        <begin position="869"/>
        <end position="990"/>
    </location>
</feature>
<dbReference type="Gene3D" id="3.80.10.10">
    <property type="entry name" value="Ribonuclease Inhibitor"/>
    <property type="match status" value="3"/>
</dbReference>
<keyword evidence="1" id="KW-0677">Repeat</keyword>
<evidence type="ECO:0000259" key="3">
    <source>
        <dbReference type="Pfam" id="PF16095"/>
    </source>
</evidence>
<evidence type="ECO:0000313" key="4">
    <source>
        <dbReference type="EMBL" id="KAL2652841.1"/>
    </source>
</evidence>
<evidence type="ECO:0000256" key="2">
    <source>
        <dbReference type="SAM" id="MobiDB-lite"/>
    </source>
</evidence>
<feature type="region of interest" description="Disordered" evidence="2">
    <location>
        <begin position="1"/>
        <end position="56"/>
    </location>
</feature>
<dbReference type="InterPro" id="IPR027417">
    <property type="entry name" value="P-loop_NTPase"/>
</dbReference>
<evidence type="ECO:0000256" key="1">
    <source>
        <dbReference type="ARBA" id="ARBA00022737"/>
    </source>
</evidence>
<name>A0ABD1ZPM9_9MARC</name>
<dbReference type="PANTHER" id="PTHR47679:SF1">
    <property type="entry name" value="PROTEIN TORNADO 1"/>
    <property type="match status" value="1"/>
</dbReference>
<dbReference type="Proteomes" id="UP001605036">
    <property type="component" value="Unassembled WGS sequence"/>
</dbReference>
<dbReference type="Gene3D" id="3.40.50.300">
    <property type="entry name" value="P-loop containing nucleotide triphosphate hydrolases"/>
    <property type="match status" value="1"/>
</dbReference>
<accession>A0ABD1ZPM9</accession>
<dbReference type="InterPro" id="IPR032171">
    <property type="entry name" value="COR-A"/>
</dbReference>